<reference evidence="1 2" key="1">
    <citation type="journal article" date="2018" name="Sci. Rep.">
        <title>Comparative genomics provides insights into the lifestyle and reveals functional heterogeneity of dark septate endophytic fungi.</title>
        <authorList>
            <person name="Knapp D.G."/>
            <person name="Nemeth J.B."/>
            <person name="Barry K."/>
            <person name="Hainaut M."/>
            <person name="Henrissat B."/>
            <person name="Johnson J."/>
            <person name="Kuo A."/>
            <person name="Lim J.H.P."/>
            <person name="Lipzen A."/>
            <person name="Nolan M."/>
            <person name="Ohm R.A."/>
            <person name="Tamas L."/>
            <person name="Grigoriev I.V."/>
            <person name="Spatafora J.W."/>
            <person name="Nagy L.G."/>
            <person name="Kovacs G.M."/>
        </authorList>
    </citation>
    <scope>NUCLEOTIDE SEQUENCE [LARGE SCALE GENOMIC DNA]</scope>
    <source>
        <strain evidence="1 2">DSE2036</strain>
    </source>
</reference>
<dbReference type="PANTHER" id="PTHR35896:SF3">
    <property type="entry name" value="MAJOR FACILITATOR SUPERFAMILY TRANSPORTER"/>
    <property type="match status" value="1"/>
</dbReference>
<feature type="non-terminal residue" evidence="1">
    <location>
        <position position="143"/>
    </location>
</feature>
<dbReference type="InterPro" id="IPR053008">
    <property type="entry name" value="Phomopsin_biosynth_assoc"/>
</dbReference>
<dbReference type="AlphaFoldDB" id="A0A2V1D7I0"/>
<feature type="non-terminal residue" evidence="1">
    <location>
        <position position="1"/>
    </location>
</feature>
<dbReference type="STRING" id="97972.A0A2V1D7I0"/>
<proteinExistence type="predicted"/>
<evidence type="ECO:0000313" key="1">
    <source>
        <dbReference type="EMBL" id="PVH94002.1"/>
    </source>
</evidence>
<dbReference type="EMBL" id="KZ805556">
    <property type="protein sequence ID" value="PVH94002.1"/>
    <property type="molecule type" value="Genomic_DNA"/>
</dbReference>
<dbReference type="OrthoDB" id="3501153at2759"/>
<evidence type="ECO:0000313" key="2">
    <source>
        <dbReference type="Proteomes" id="UP000244855"/>
    </source>
</evidence>
<protein>
    <submittedName>
        <fullName evidence="1">Uncharacterized protein</fullName>
    </submittedName>
</protein>
<sequence>CGSSSEEARAKGCVYDVMMTAWMKPECYDKELSDYFFYRDSGNWTFYLDPEGTIVLPHEALFRGEYTEYWVKGTYHFSHCSYIWAKQMQQMGKRPLTLDSKARNWRHTIHCANMLAKANTTYIGGRASSHALLGTSSIDCIIG</sequence>
<dbReference type="Proteomes" id="UP000244855">
    <property type="component" value="Unassembled WGS sequence"/>
</dbReference>
<name>A0A2V1D7I0_9PLEO</name>
<gene>
    <name evidence="1" type="ORF">DM02DRAFT_509826</name>
</gene>
<accession>A0A2V1D7I0</accession>
<organism evidence="1 2">
    <name type="scientific">Periconia macrospinosa</name>
    <dbReference type="NCBI Taxonomy" id="97972"/>
    <lineage>
        <taxon>Eukaryota</taxon>
        <taxon>Fungi</taxon>
        <taxon>Dikarya</taxon>
        <taxon>Ascomycota</taxon>
        <taxon>Pezizomycotina</taxon>
        <taxon>Dothideomycetes</taxon>
        <taxon>Pleosporomycetidae</taxon>
        <taxon>Pleosporales</taxon>
        <taxon>Massarineae</taxon>
        <taxon>Periconiaceae</taxon>
        <taxon>Periconia</taxon>
    </lineage>
</organism>
<dbReference type="PANTHER" id="PTHR35896">
    <property type="entry name" value="IG-LIKE DOMAIN-CONTAINING PROTEIN"/>
    <property type="match status" value="1"/>
</dbReference>
<keyword evidence="2" id="KW-1185">Reference proteome</keyword>